<dbReference type="GO" id="GO:0003677">
    <property type="term" value="F:DNA binding"/>
    <property type="evidence" value="ECO:0007669"/>
    <property type="project" value="InterPro"/>
</dbReference>
<sequence length="101" mass="10971">MRHMLTTAIDPERLRAAMTRKGLSATQLADAIGVTKATIYSYMQGRRGKRPSFHTIMALAKALDLDDPGEILTSSLSSFVTNDANACQGERQEDGYGLASH</sequence>
<evidence type="ECO:0000313" key="3">
    <source>
        <dbReference type="Proteomes" id="UP000297668"/>
    </source>
</evidence>
<comment type="caution">
    <text evidence="2">The sequence shown here is derived from an EMBL/GenBank/DDBJ whole genome shotgun (WGS) entry which is preliminary data.</text>
</comment>
<dbReference type="SMART" id="SM00530">
    <property type="entry name" value="HTH_XRE"/>
    <property type="match status" value="1"/>
</dbReference>
<dbReference type="Pfam" id="PF13560">
    <property type="entry name" value="HTH_31"/>
    <property type="match status" value="1"/>
</dbReference>
<evidence type="ECO:0000313" key="2">
    <source>
        <dbReference type="EMBL" id="TFU26175.1"/>
    </source>
</evidence>
<dbReference type="CDD" id="cd00093">
    <property type="entry name" value="HTH_XRE"/>
    <property type="match status" value="1"/>
</dbReference>
<dbReference type="Gene3D" id="1.10.260.40">
    <property type="entry name" value="lambda repressor-like DNA-binding domains"/>
    <property type="match status" value="1"/>
</dbReference>
<name>A0A4Y9FAM8_9DEIN</name>
<dbReference type="Proteomes" id="UP000297668">
    <property type="component" value="Unassembled WGS sequence"/>
</dbReference>
<protein>
    <submittedName>
        <fullName evidence="2">XRE family transcriptional regulator</fullName>
    </submittedName>
</protein>
<dbReference type="SUPFAM" id="SSF47413">
    <property type="entry name" value="lambda repressor-like DNA-binding domains"/>
    <property type="match status" value="1"/>
</dbReference>
<dbReference type="InterPro" id="IPR010982">
    <property type="entry name" value="Lambda_DNA-bd_dom_sf"/>
</dbReference>
<proteinExistence type="predicted"/>
<gene>
    <name evidence="2" type="ORF">E0687_07230</name>
</gene>
<dbReference type="InterPro" id="IPR001387">
    <property type="entry name" value="Cro/C1-type_HTH"/>
</dbReference>
<feature type="domain" description="HTH cro/C1-type" evidence="1">
    <location>
        <begin position="14"/>
        <end position="71"/>
    </location>
</feature>
<dbReference type="EMBL" id="SJZF01000011">
    <property type="protein sequence ID" value="TFU26175.1"/>
    <property type="molecule type" value="Genomic_DNA"/>
</dbReference>
<reference evidence="2 3" key="1">
    <citation type="submission" date="2019-03" db="EMBL/GenBank/DDBJ databases">
        <title>Thermus tengchongensis species for the arsenic transformation mechanism.</title>
        <authorList>
            <person name="Yuan G.C."/>
        </authorList>
    </citation>
    <scope>NUCLEOTIDE SEQUENCE [LARGE SCALE GENOMIC DNA]</scope>
    <source>
        <strain evidence="2 3">15W</strain>
    </source>
</reference>
<dbReference type="RefSeq" id="WP_135260293.1">
    <property type="nucleotide sequence ID" value="NZ_SJZF01000011.1"/>
</dbReference>
<evidence type="ECO:0000259" key="1">
    <source>
        <dbReference type="PROSITE" id="PS50943"/>
    </source>
</evidence>
<organism evidence="2 3">
    <name type="scientific">Thermus tengchongensis</name>
    <dbReference type="NCBI Taxonomy" id="1214928"/>
    <lineage>
        <taxon>Bacteria</taxon>
        <taxon>Thermotogati</taxon>
        <taxon>Deinococcota</taxon>
        <taxon>Deinococci</taxon>
        <taxon>Thermales</taxon>
        <taxon>Thermaceae</taxon>
        <taxon>Thermus</taxon>
    </lineage>
</organism>
<dbReference type="AlphaFoldDB" id="A0A4Y9FAM8"/>
<accession>A0A4Y9FAM8</accession>
<dbReference type="PROSITE" id="PS50943">
    <property type="entry name" value="HTH_CROC1"/>
    <property type="match status" value="1"/>
</dbReference>